<comment type="caution">
    <text evidence="4">The sequence shown here is derived from an EMBL/GenBank/DDBJ whole genome shotgun (WGS) entry which is preliminary data.</text>
</comment>
<feature type="compositionally biased region" description="Low complexity" evidence="2">
    <location>
        <begin position="281"/>
        <end position="293"/>
    </location>
</feature>
<dbReference type="AlphaFoldDB" id="A0A9P6L269"/>
<feature type="DNA-binding region" description="HMG box" evidence="1">
    <location>
        <begin position="119"/>
        <end position="188"/>
    </location>
</feature>
<dbReference type="OrthoDB" id="6247875at2759"/>
<feature type="compositionally biased region" description="Low complexity" evidence="2">
    <location>
        <begin position="451"/>
        <end position="467"/>
    </location>
</feature>
<dbReference type="GO" id="GO:0005634">
    <property type="term" value="C:nucleus"/>
    <property type="evidence" value="ECO:0007669"/>
    <property type="project" value="UniProtKB-UniRule"/>
</dbReference>
<dbReference type="Pfam" id="PF00505">
    <property type="entry name" value="HMG_box"/>
    <property type="match status" value="1"/>
</dbReference>
<dbReference type="PROSITE" id="PS50118">
    <property type="entry name" value="HMG_BOX_2"/>
    <property type="match status" value="1"/>
</dbReference>
<dbReference type="SMART" id="SM00398">
    <property type="entry name" value="HMG"/>
    <property type="match status" value="1"/>
</dbReference>
<evidence type="ECO:0000256" key="1">
    <source>
        <dbReference type="PROSITE-ProRule" id="PRU00267"/>
    </source>
</evidence>
<evidence type="ECO:0000259" key="3">
    <source>
        <dbReference type="PROSITE" id="PS50118"/>
    </source>
</evidence>
<feature type="compositionally biased region" description="Polar residues" evidence="2">
    <location>
        <begin position="250"/>
        <end position="271"/>
    </location>
</feature>
<dbReference type="InterPro" id="IPR009071">
    <property type="entry name" value="HMG_box_dom"/>
</dbReference>
<keyword evidence="1" id="KW-0539">Nucleus</keyword>
<feature type="domain" description="HMG box" evidence="3">
    <location>
        <begin position="119"/>
        <end position="188"/>
    </location>
</feature>
<feature type="region of interest" description="Disordered" evidence="2">
    <location>
        <begin position="451"/>
        <end position="488"/>
    </location>
</feature>
<accession>A0A9P6L269</accession>
<gene>
    <name evidence="4" type="ORF">BJ322DRAFT_1023923</name>
</gene>
<dbReference type="Proteomes" id="UP000736335">
    <property type="component" value="Unassembled WGS sequence"/>
</dbReference>
<feature type="region of interest" description="Disordered" evidence="2">
    <location>
        <begin position="1"/>
        <end position="38"/>
    </location>
</feature>
<sequence length="488" mass="53711">MDSQRPATLPYLNVGSEASSPEAQTPARPLPEPRTPDNNRFLSLWGYSSPVLDSSRPVAISFTSALSLPSTPSTASSPMSGSPDYMQHYAIPPLAMDAADLVSSPVPPFRLPDGKRKKIPRPPNAFMLFRSWLIRHGKLPPEVERRQQHISKIAGKAWRLLDESTKDGWRDQALKLVQEHERKYPNNKHEPSPKNHRTGLEKIQRVAKDSKDDTARRLKALTDFYAHDHRAAGPRRPRRERTSPYKFPVTEQSTQRPARGSQALQLASGSPTMPPLINFDSPSVQSPSPSPRRAQPHGFAQEMPRQPLPYRFLPPGIPNHPHQARHLDDGTIVFSESYAPIQSSPSPPWYDTGMFPMANTDGMMSGPAANTTAAMLGLYELSPPYAHFNPNLSPSRNGFPVHQPPARTFPVPPTAISPLSPLSTAPLTAHEQEVFQAILKDSQHPFTLENLVPPSSPSPLSVPAEEVSFAKPQTGNAVSAKPRSSACP</sequence>
<protein>
    <recommendedName>
        <fullName evidence="3">HMG box domain-containing protein</fullName>
    </recommendedName>
</protein>
<dbReference type="EMBL" id="WIUZ02000017">
    <property type="protein sequence ID" value="KAF9780027.1"/>
    <property type="molecule type" value="Genomic_DNA"/>
</dbReference>
<evidence type="ECO:0000313" key="5">
    <source>
        <dbReference type="Proteomes" id="UP000736335"/>
    </source>
</evidence>
<evidence type="ECO:0000313" key="4">
    <source>
        <dbReference type="EMBL" id="KAF9780027.1"/>
    </source>
</evidence>
<keyword evidence="1" id="KW-0238">DNA-binding</keyword>
<organism evidence="4 5">
    <name type="scientific">Thelephora terrestris</name>
    <dbReference type="NCBI Taxonomy" id="56493"/>
    <lineage>
        <taxon>Eukaryota</taxon>
        <taxon>Fungi</taxon>
        <taxon>Dikarya</taxon>
        <taxon>Basidiomycota</taxon>
        <taxon>Agaricomycotina</taxon>
        <taxon>Agaricomycetes</taxon>
        <taxon>Thelephorales</taxon>
        <taxon>Thelephoraceae</taxon>
        <taxon>Thelephora</taxon>
    </lineage>
</organism>
<evidence type="ECO:0000256" key="2">
    <source>
        <dbReference type="SAM" id="MobiDB-lite"/>
    </source>
</evidence>
<keyword evidence="5" id="KW-1185">Reference proteome</keyword>
<dbReference type="GO" id="GO:0003677">
    <property type="term" value="F:DNA binding"/>
    <property type="evidence" value="ECO:0007669"/>
    <property type="project" value="UniProtKB-UniRule"/>
</dbReference>
<dbReference type="SUPFAM" id="SSF47095">
    <property type="entry name" value="HMG-box"/>
    <property type="match status" value="1"/>
</dbReference>
<feature type="region of interest" description="Disordered" evidence="2">
    <location>
        <begin position="224"/>
        <end position="298"/>
    </location>
</feature>
<name>A0A9P6L269_9AGAM</name>
<reference evidence="4" key="1">
    <citation type="journal article" date="2020" name="Nat. Commun.">
        <title>Large-scale genome sequencing of mycorrhizal fungi provides insights into the early evolution of symbiotic traits.</title>
        <authorList>
            <person name="Miyauchi S."/>
            <person name="Kiss E."/>
            <person name="Kuo A."/>
            <person name="Drula E."/>
            <person name="Kohler A."/>
            <person name="Sanchez-Garcia M."/>
            <person name="Morin E."/>
            <person name="Andreopoulos B."/>
            <person name="Barry K.W."/>
            <person name="Bonito G."/>
            <person name="Buee M."/>
            <person name="Carver A."/>
            <person name="Chen C."/>
            <person name="Cichocki N."/>
            <person name="Clum A."/>
            <person name="Culley D."/>
            <person name="Crous P.W."/>
            <person name="Fauchery L."/>
            <person name="Girlanda M."/>
            <person name="Hayes R.D."/>
            <person name="Keri Z."/>
            <person name="LaButti K."/>
            <person name="Lipzen A."/>
            <person name="Lombard V."/>
            <person name="Magnuson J."/>
            <person name="Maillard F."/>
            <person name="Murat C."/>
            <person name="Nolan M."/>
            <person name="Ohm R.A."/>
            <person name="Pangilinan J."/>
            <person name="Pereira M.F."/>
            <person name="Perotto S."/>
            <person name="Peter M."/>
            <person name="Pfister S."/>
            <person name="Riley R."/>
            <person name="Sitrit Y."/>
            <person name="Stielow J.B."/>
            <person name="Szollosi G."/>
            <person name="Zifcakova L."/>
            <person name="Stursova M."/>
            <person name="Spatafora J.W."/>
            <person name="Tedersoo L."/>
            <person name="Vaario L.M."/>
            <person name="Yamada A."/>
            <person name="Yan M."/>
            <person name="Wang P."/>
            <person name="Xu J."/>
            <person name="Bruns T."/>
            <person name="Baldrian P."/>
            <person name="Vilgalys R."/>
            <person name="Dunand C."/>
            <person name="Henrissat B."/>
            <person name="Grigoriev I.V."/>
            <person name="Hibbett D."/>
            <person name="Nagy L.G."/>
            <person name="Martin F.M."/>
        </authorList>
    </citation>
    <scope>NUCLEOTIDE SEQUENCE</scope>
    <source>
        <strain evidence="4">UH-Tt-Lm1</strain>
    </source>
</reference>
<dbReference type="CDD" id="cd01389">
    <property type="entry name" value="HMG-box_ROX1-like"/>
    <property type="match status" value="1"/>
</dbReference>
<proteinExistence type="predicted"/>
<dbReference type="Gene3D" id="1.10.30.10">
    <property type="entry name" value="High mobility group box domain"/>
    <property type="match status" value="1"/>
</dbReference>
<dbReference type="InterPro" id="IPR036910">
    <property type="entry name" value="HMG_box_dom_sf"/>
</dbReference>
<feature type="region of interest" description="Disordered" evidence="2">
    <location>
        <begin position="180"/>
        <end position="199"/>
    </location>
</feature>
<reference evidence="4" key="2">
    <citation type="submission" date="2020-11" db="EMBL/GenBank/DDBJ databases">
        <authorList>
            <consortium name="DOE Joint Genome Institute"/>
            <person name="Kuo A."/>
            <person name="Miyauchi S."/>
            <person name="Kiss E."/>
            <person name="Drula E."/>
            <person name="Kohler A."/>
            <person name="Sanchez-Garcia M."/>
            <person name="Andreopoulos B."/>
            <person name="Barry K.W."/>
            <person name="Bonito G."/>
            <person name="Buee M."/>
            <person name="Carver A."/>
            <person name="Chen C."/>
            <person name="Cichocki N."/>
            <person name="Clum A."/>
            <person name="Culley D."/>
            <person name="Crous P.W."/>
            <person name="Fauchery L."/>
            <person name="Girlanda M."/>
            <person name="Hayes R."/>
            <person name="Keri Z."/>
            <person name="Labutti K."/>
            <person name="Lipzen A."/>
            <person name="Lombard V."/>
            <person name="Magnuson J."/>
            <person name="Maillard F."/>
            <person name="Morin E."/>
            <person name="Murat C."/>
            <person name="Nolan M."/>
            <person name="Ohm R."/>
            <person name="Pangilinan J."/>
            <person name="Pereira M."/>
            <person name="Perotto S."/>
            <person name="Peter M."/>
            <person name="Riley R."/>
            <person name="Sitrit Y."/>
            <person name="Stielow B."/>
            <person name="Szollosi G."/>
            <person name="Zifcakova L."/>
            <person name="Stursova M."/>
            <person name="Spatafora J.W."/>
            <person name="Tedersoo L."/>
            <person name="Vaario L.-M."/>
            <person name="Yamada A."/>
            <person name="Yan M."/>
            <person name="Wang P."/>
            <person name="Xu J."/>
            <person name="Bruns T."/>
            <person name="Baldrian P."/>
            <person name="Vilgalys R."/>
            <person name="Henrissat B."/>
            <person name="Grigoriev I.V."/>
            <person name="Hibbett D."/>
            <person name="Nagy L.G."/>
            <person name="Martin F.M."/>
        </authorList>
    </citation>
    <scope>NUCLEOTIDE SEQUENCE</scope>
    <source>
        <strain evidence="4">UH-Tt-Lm1</strain>
    </source>
</reference>